<evidence type="ECO:0000259" key="1">
    <source>
        <dbReference type="Pfam" id="PF05670"/>
    </source>
</evidence>
<sequence length="457" mass="52830">MNGIYLFLLLREITHDLTDLFVDDILCMDRLMQIIMSRKSLFISLYPEAPVIFYTRTNKNNFQQLTHFSSDVQSSRIIKVEQADFMPVVTLHLERLSMGKRENLEVIISLYREAPNIVIKTPSAQKKLYKRYIQKNPKIPITSLTEYKLGSLQSKQLIKEIEGIDKYLASELTAENLQKLKSIVLGEDTKPLLVSVSPFHISLFASEYIKEYASFNKLLEDGFEQFIKTKSEILLQTKKKNRIKNLKKRIARLEKKVLIDGEIELYRISGELILANIAKLKRGDKQIRLLNVYTQKHIDITLDPKKTPQQNAQWYFSKYKKQKRGQPLIKEKIKELKKKIEDTKVQTFEFTPKTSTITVTTQKEKPLPFRTFSLPSGAIVYVGKSAQSNAELTFKCARPNDYFFHVRGYGGAHTILKAHVPKGQKPRREDIESAASIAAYFSKAKKQKKVPVSYTQR</sequence>
<organism evidence="2 3">
    <name type="scientific">candidate division TA06 bacterium DG_78</name>
    <dbReference type="NCBI Taxonomy" id="1703772"/>
    <lineage>
        <taxon>Bacteria</taxon>
        <taxon>Bacteria division TA06</taxon>
    </lineage>
</organism>
<proteinExistence type="predicted"/>
<dbReference type="InterPro" id="IPR051608">
    <property type="entry name" value="RQC_Subunit_NEMF"/>
</dbReference>
<dbReference type="Gene3D" id="2.30.310.10">
    <property type="entry name" value="ibrinogen binding protein from staphylococcus aureus domain"/>
    <property type="match status" value="1"/>
</dbReference>
<dbReference type="Pfam" id="PF05833">
    <property type="entry name" value="NFACT_N"/>
    <property type="match status" value="1"/>
</dbReference>
<dbReference type="PANTHER" id="PTHR15239">
    <property type="entry name" value="NUCLEAR EXPORT MEDIATOR FACTOR NEMF"/>
    <property type="match status" value="1"/>
</dbReference>
<feature type="non-terminal residue" evidence="2">
    <location>
        <position position="457"/>
    </location>
</feature>
<dbReference type="GO" id="GO:0043023">
    <property type="term" value="F:ribosomal large subunit binding"/>
    <property type="evidence" value="ECO:0007669"/>
    <property type="project" value="TreeGrafter"/>
</dbReference>
<dbReference type="GO" id="GO:0000049">
    <property type="term" value="F:tRNA binding"/>
    <property type="evidence" value="ECO:0007669"/>
    <property type="project" value="TreeGrafter"/>
</dbReference>
<dbReference type="Pfam" id="PF05670">
    <property type="entry name" value="NFACT-R_1"/>
    <property type="match status" value="1"/>
</dbReference>
<name>A0A0S7YEL6_UNCT6</name>
<dbReference type="AlphaFoldDB" id="A0A0S7YEL6"/>
<evidence type="ECO:0000313" key="3">
    <source>
        <dbReference type="Proteomes" id="UP000051012"/>
    </source>
</evidence>
<accession>A0A0S7YEL6</accession>
<dbReference type="GO" id="GO:0072344">
    <property type="term" value="P:rescue of stalled ribosome"/>
    <property type="evidence" value="ECO:0007669"/>
    <property type="project" value="TreeGrafter"/>
</dbReference>
<reference evidence="2 3" key="1">
    <citation type="journal article" date="2015" name="Microbiome">
        <title>Genomic resolution of linkages in carbon, nitrogen, and sulfur cycling among widespread estuary sediment bacteria.</title>
        <authorList>
            <person name="Baker B.J."/>
            <person name="Lazar C.S."/>
            <person name="Teske A.P."/>
            <person name="Dick G.J."/>
        </authorList>
    </citation>
    <scope>NUCLEOTIDE SEQUENCE [LARGE SCALE GENOMIC DNA]</scope>
    <source>
        <strain evidence="2">DG_78</strain>
    </source>
</reference>
<dbReference type="EMBL" id="LJNI01000045">
    <property type="protein sequence ID" value="KPJ73002.1"/>
    <property type="molecule type" value="Genomic_DNA"/>
</dbReference>
<gene>
    <name evidence="2" type="ORF">AMJ52_04430</name>
</gene>
<protein>
    <recommendedName>
        <fullName evidence="1">NFACT RNA-binding domain-containing protein</fullName>
    </recommendedName>
</protein>
<feature type="domain" description="NFACT RNA-binding" evidence="1">
    <location>
        <begin position="369"/>
        <end position="456"/>
    </location>
</feature>
<comment type="caution">
    <text evidence="2">The sequence shown here is derived from an EMBL/GenBank/DDBJ whole genome shotgun (WGS) entry which is preliminary data.</text>
</comment>
<dbReference type="InterPro" id="IPR008532">
    <property type="entry name" value="NFACT_RNA-bd"/>
</dbReference>
<dbReference type="GO" id="GO:1990112">
    <property type="term" value="C:RQC complex"/>
    <property type="evidence" value="ECO:0007669"/>
    <property type="project" value="TreeGrafter"/>
</dbReference>
<evidence type="ECO:0000313" key="2">
    <source>
        <dbReference type="EMBL" id="KPJ73002.1"/>
    </source>
</evidence>
<dbReference type="PANTHER" id="PTHR15239:SF6">
    <property type="entry name" value="RIBOSOME QUALITY CONTROL COMPLEX SUBUNIT NEMF"/>
    <property type="match status" value="1"/>
</dbReference>
<dbReference type="Proteomes" id="UP000051012">
    <property type="component" value="Unassembled WGS sequence"/>
</dbReference>